<name>A0A1E3GQF8_9GAMM</name>
<dbReference type="InterPro" id="IPR046342">
    <property type="entry name" value="CBS_dom_sf"/>
</dbReference>
<dbReference type="InterPro" id="IPR050368">
    <property type="entry name" value="ClC-type_chloride_channel"/>
</dbReference>
<dbReference type="GO" id="GO:0005254">
    <property type="term" value="F:chloride channel activity"/>
    <property type="evidence" value="ECO:0007669"/>
    <property type="project" value="UniProtKB-KW"/>
</dbReference>
<evidence type="ECO:0000256" key="6">
    <source>
        <dbReference type="ARBA" id="ARBA00023136"/>
    </source>
</evidence>
<dbReference type="CDD" id="cd00400">
    <property type="entry name" value="Voltage_gated_ClC"/>
    <property type="match status" value="1"/>
</dbReference>
<comment type="subcellular location">
    <subcellularLocation>
        <location evidence="1">Membrane</location>
        <topology evidence="1">Multi-pass membrane protein</topology>
    </subcellularLocation>
</comment>
<dbReference type="PANTHER" id="PTHR43427:SF6">
    <property type="entry name" value="CHLORIDE CHANNEL PROTEIN CLC-E"/>
    <property type="match status" value="1"/>
</dbReference>
<keyword evidence="5" id="KW-0406">Ion transport</keyword>
<keyword evidence="7" id="KW-0869">Chloride channel</keyword>
<feature type="transmembrane region" description="Helical" evidence="10">
    <location>
        <begin position="394"/>
        <end position="413"/>
    </location>
</feature>
<reference evidence="11 12" key="1">
    <citation type="submission" date="2016-07" db="EMBL/GenBank/DDBJ databases">
        <title>Draft Genome Sequence of Methylophaga muralis Bur 1.</title>
        <authorList>
            <person name="Vasilenko O.V."/>
            <person name="Doronina N.V."/>
            <person name="Shmareva M.N."/>
            <person name="Tarlachkov S.V."/>
            <person name="Mustakhimov I."/>
            <person name="Trotsenko Y.A."/>
        </authorList>
    </citation>
    <scope>NUCLEOTIDE SEQUENCE [LARGE SCALE GENOMIC DNA]</scope>
    <source>
        <strain evidence="11 12">Bur 1</strain>
    </source>
</reference>
<keyword evidence="3 10" id="KW-0812">Transmembrane</keyword>
<feature type="transmembrane region" description="Helical" evidence="10">
    <location>
        <begin position="301"/>
        <end position="323"/>
    </location>
</feature>
<dbReference type="Pfam" id="PF00654">
    <property type="entry name" value="Voltage_CLC"/>
    <property type="match status" value="1"/>
</dbReference>
<feature type="transmembrane region" description="Helical" evidence="10">
    <location>
        <begin position="60"/>
        <end position="79"/>
    </location>
</feature>
<dbReference type="PANTHER" id="PTHR43427">
    <property type="entry name" value="CHLORIDE CHANNEL PROTEIN CLC-E"/>
    <property type="match status" value="1"/>
</dbReference>
<dbReference type="InterPro" id="IPR001807">
    <property type="entry name" value="ClC"/>
</dbReference>
<dbReference type="GO" id="GO:0034707">
    <property type="term" value="C:chloride channel complex"/>
    <property type="evidence" value="ECO:0007669"/>
    <property type="project" value="UniProtKB-KW"/>
</dbReference>
<evidence type="ECO:0000256" key="10">
    <source>
        <dbReference type="SAM" id="Phobius"/>
    </source>
</evidence>
<feature type="transmembrane region" description="Helical" evidence="10">
    <location>
        <begin position="359"/>
        <end position="382"/>
    </location>
</feature>
<keyword evidence="4 10" id="KW-1133">Transmembrane helix</keyword>
<evidence type="ECO:0000256" key="9">
    <source>
        <dbReference type="ARBA" id="ARBA00023303"/>
    </source>
</evidence>
<organism evidence="11 12">
    <name type="scientific">Methylophaga muralis</name>
    <dbReference type="NCBI Taxonomy" id="291169"/>
    <lineage>
        <taxon>Bacteria</taxon>
        <taxon>Pseudomonadati</taxon>
        <taxon>Pseudomonadota</taxon>
        <taxon>Gammaproteobacteria</taxon>
        <taxon>Thiotrichales</taxon>
        <taxon>Piscirickettsiaceae</taxon>
        <taxon>Methylophaga</taxon>
    </lineage>
</organism>
<dbReference type="Gene3D" id="1.10.3080.10">
    <property type="entry name" value="Clc chloride channel"/>
    <property type="match status" value="1"/>
</dbReference>
<keyword evidence="12" id="KW-1185">Reference proteome</keyword>
<gene>
    <name evidence="11" type="primary">clcA</name>
    <name evidence="11" type="ORF">A9E74_01986</name>
</gene>
<evidence type="ECO:0000256" key="2">
    <source>
        <dbReference type="ARBA" id="ARBA00022448"/>
    </source>
</evidence>
<dbReference type="SUPFAM" id="SSF81340">
    <property type="entry name" value="Clc chloride channel"/>
    <property type="match status" value="1"/>
</dbReference>
<feature type="transmembrane region" description="Helical" evidence="10">
    <location>
        <begin position="20"/>
        <end position="40"/>
    </location>
</feature>
<evidence type="ECO:0000256" key="7">
    <source>
        <dbReference type="ARBA" id="ARBA00023173"/>
    </source>
</evidence>
<dbReference type="PRINTS" id="PR00762">
    <property type="entry name" value="CLCHANNEL"/>
</dbReference>
<dbReference type="PATRIC" id="fig|291169.3.peg.1996"/>
<keyword evidence="9" id="KW-0407">Ion channel</keyword>
<evidence type="ECO:0000313" key="12">
    <source>
        <dbReference type="Proteomes" id="UP000094379"/>
    </source>
</evidence>
<sequence>MLEKIRQYFIFGRLGVKLYVLAVITGLLASLAIILLRLTIEHGQMLLLPSGEVDGFASLPWWGLLGLPILGGLLIGLLFRGLTQEQRTTGILHVIERLSAYEGRLPWQNAVRQFIGTSIAIITGHSVGREGPGVHLGAASGSLLANSLELPNNSVRVLVASGAAAAIAASFNTPIAGVIFAMEVIMMEYYIASFIPVILASVTGAVVCRLTFGDDTVFINLSAQMQSLWELPYIIFLGIVIGGLATIALKTLTLFTNLYTNHPSWLRPVYAGILMGLCGMMVPEVMGMGYGIIGSISANDIAIGTLVIIMVMKLLLSSATVGLGIPAGVIGPTMVVGACAGAILGYFGQLILPDYASSMTFYAVLGMCAMMSATLKAPLAALMAMLELTGNPEIILPGMLAIVFSSLITHDYFKQEPMFVNLMRVKGLDFRNDPISQTLRKISVGAAMQRNIAVLNQTITRELAQHTLENNPEWIVITKERNPIALMPASDLARAVSVKEDEDESEIDLMQIPATRRNVHKISLHTSLHEAYQALNKYEVEALYVSRQSTPMIDRIYGILTREMIESHYHLPTSSKK</sequence>
<proteinExistence type="predicted"/>
<dbReference type="InterPro" id="IPR014743">
    <property type="entry name" value="Cl-channel_core"/>
</dbReference>
<feature type="transmembrane region" description="Helical" evidence="10">
    <location>
        <begin position="329"/>
        <end position="347"/>
    </location>
</feature>
<evidence type="ECO:0000256" key="8">
    <source>
        <dbReference type="ARBA" id="ARBA00023214"/>
    </source>
</evidence>
<dbReference type="AlphaFoldDB" id="A0A1E3GQF8"/>
<dbReference type="Proteomes" id="UP000094379">
    <property type="component" value="Unassembled WGS sequence"/>
</dbReference>
<accession>A0A1E3GQF8</accession>
<protein>
    <submittedName>
        <fullName evidence="11">H(+)/Cl(-) exchange transporter ClcA</fullName>
    </submittedName>
</protein>
<keyword evidence="6 10" id="KW-0472">Membrane</keyword>
<feature type="transmembrane region" description="Helical" evidence="10">
    <location>
        <begin position="269"/>
        <end position="289"/>
    </location>
</feature>
<feature type="transmembrane region" description="Helical" evidence="10">
    <location>
        <begin position="187"/>
        <end position="210"/>
    </location>
</feature>
<evidence type="ECO:0000313" key="11">
    <source>
        <dbReference type="EMBL" id="ODN66257.1"/>
    </source>
</evidence>
<evidence type="ECO:0000256" key="3">
    <source>
        <dbReference type="ARBA" id="ARBA00022692"/>
    </source>
</evidence>
<feature type="transmembrane region" description="Helical" evidence="10">
    <location>
        <begin position="231"/>
        <end position="249"/>
    </location>
</feature>
<evidence type="ECO:0000256" key="1">
    <source>
        <dbReference type="ARBA" id="ARBA00004141"/>
    </source>
</evidence>
<dbReference type="SUPFAM" id="SSF54631">
    <property type="entry name" value="CBS-domain pair"/>
    <property type="match status" value="1"/>
</dbReference>
<dbReference type="RefSeq" id="WP_069296408.1">
    <property type="nucleotide sequence ID" value="NZ_MCRI01000023.1"/>
</dbReference>
<evidence type="ECO:0000256" key="5">
    <source>
        <dbReference type="ARBA" id="ARBA00023065"/>
    </source>
</evidence>
<dbReference type="EMBL" id="MCRI01000023">
    <property type="protein sequence ID" value="ODN66257.1"/>
    <property type="molecule type" value="Genomic_DNA"/>
</dbReference>
<keyword evidence="8" id="KW-0868">Chloride</keyword>
<feature type="transmembrane region" description="Helical" evidence="10">
    <location>
        <begin position="157"/>
        <end position="181"/>
    </location>
</feature>
<dbReference type="STRING" id="291169.A9E74_01986"/>
<evidence type="ECO:0000256" key="4">
    <source>
        <dbReference type="ARBA" id="ARBA00022989"/>
    </source>
</evidence>
<dbReference type="Gene3D" id="3.10.580.10">
    <property type="entry name" value="CBS-domain"/>
    <property type="match status" value="1"/>
</dbReference>
<keyword evidence="2" id="KW-0813">Transport</keyword>
<comment type="caution">
    <text evidence="11">The sequence shown here is derived from an EMBL/GenBank/DDBJ whole genome shotgun (WGS) entry which is preliminary data.</text>
</comment>